<reference evidence="3" key="4">
    <citation type="submission" date="2003-10" db="EMBL/GenBank/DDBJ databases">
        <title>The complete genome sequence of the alkaliphilic Bacillus clausii KSM-K16.</title>
        <authorList>
            <person name="Takaki Y."/>
            <person name="Kageyama Y."/>
            <person name="Shimamura S."/>
            <person name="Suzuki H."/>
            <person name="Nishi S."/>
            <person name="Hatada Y."/>
            <person name="Kawai S."/>
            <person name="Ito S."/>
            <person name="Horikoshi K."/>
        </authorList>
    </citation>
    <scope>NUCLEOTIDE SEQUENCE [LARGE SCALE GENOMIC DNA]</scope>
    <source>
        <strain evidence="3">KSM-K16</strain>
    </source>
</reference>
<dbReference type="STRING" id="66692.ABC2514"/>
<dbReference type="OrthoDB" id="2679997at2"/>
<evidence type="ECO:0000256" key="1">
    <source>
        <dbReference type="SAM" id="Coils"/>
    </source>
</evidence>
<dbReference type="EMBL" id="AP006627">
    <property type="protein sequence ID" value="BAD65049.1"/>
    <property type="molecule type" value="Genomic_DNA"/>
</dbReference>
<reference evidence="2 3" key="2">
    <citation type="journal article" date="1995" name="Appl. Microbiol. Biotechnol.">
        <title>Purification and properties of an alkaline protease from alkalophilic Bacillus sp. KSM-K16.</title>
        <authorList>
            <person name="Kobayashi T."/>
            <person name="Hakamada Y."/>
            <person name="Adachi S."/>
            <person name="Hitomi J."/>
            <person name="Yoshimatsu T."/>
            <person name="Koike K."/>
            <person name="Kawai S."/>
            <person name="Ito S."/>
        </authorList>
    </citation>
    <scope>NUCLEOTIDE SEQUENCE [LARGE SCALE GENOMIC DNA]</scope>
    <source>
        <strain evidence="2 3">KSM-K16</strain>
    </source>
</reference>
<keyword evidence="3" id="KW-1185">Reference proteome</keyword>
<protein>
    <submittedName>
        <fullName evidence="2">Uncharacterized protein</fullName>
    </submittedName>
</protein>
<dbReference type="KEGG" id="bcl:ABC2514"/>
<accession>Q5WF11</accession>
<dbReference type="Proteomes" id="UP000001168">
    <property type="component" value="Chromosome"/>
</dbReference>
<reference evidence="2 3" key="5">
    <citation type="journal article" date="2007" name="Extremophiles">
        <title>Intragenomic diversity of the V1 regions of 16S rRNA genes in high-alkaline protease-producing Bacillus clausii spp.</title>
        <authorList>
            <person name="Kageyama Y."/>
            <person name="Takaki Y."/>
            <person name="Shimamura S."/>
            <person name="Nishi S."/>
            <person name="Nogi Y."/>
            <person name="Uchimura K."/>
            <person name="Kobayashi T."/>
            <person name="Hitomi J."/>
            <person name="Ozaki K."/>
            <person name="Kawai S."/>
            <person name="Ito S."/>
            <person name="Horikoshi K."/>
        </authorList>
    </citation>
    <scope>NUCLEOTIDE SEQUENCE [LARGE SCALE GENOMIC DNA]</scope>
    <source>
        <strain evidence="2 3">KSM-K16</strain>
    </source>
</reference>
<gene>
    <name evidence="2" type="ordered locus">ABC2514</name>
</gene>
<feature type="coiled-coil region" evidence="1">
    <location>
        <begin position="34"/>
        <end position="61"/>
    </location>
</feature>
<dbReference type="eggNOG" id="ENOG5032QXU">
    <property type="taxonomic scope" value="Bacteria"/>
</dbReference>
<keyword evidence="1" id="KW-0175">Coiled coil</keyword>
<proteinExistence type="predicted"/>
<dbReference type="RefSeq" id="WP_011247357.1">
    <property type="nucleotide sequence ID" value="NC_006582.1"/>
</dbReference>
<organism evidence="2 3">
    <name type="scientific">Shouchella clausii (strain KSM-K16)</name>
    <name type="common">Alkalihalobacillus clausii</name>
    <dbReference type="NCBI Taxonomy" id="66692"/>
    <lineage>
        <taxon>Bacteria</taxon>
        <taxon>Bacillati</taxon>
        <taxon>Bacillota</taxon>
        <taxon>Bacilli</taxon>
        <taxon>Bacillales</taxon>
        <taxon>Bacillaceae</taxon>
        <taxon>Shouchella</taxon>
    </lineage>
</organism>
<name>Q5WF11_SHOC1</name>
<evidence type="ECO:0000313" key="3">
    <source>
        <dbReference type="Proteomes" id="UP000001168"/>
    </source>
</evidence>
<dbReference type="HOGENOM" id="CLU_095642_0_0_9"/>
<dbReference type="AlphaFoldDB" id="Q5WF11"/>
<evidence type="ECO:0000313" key="2">
    <source>
        <dbReference type="EMBL" id="BAD65049.1"/>
    </source>
</evidence>
<reference evidence="2 3" key="3">
    <citation type="journal article" date="1997" name="Protein Eng.">
        <title>High-resolution crystal structure of M-protease: phylogeny aided analysis of the high-alkaline adaptation mechanism.</title>
        <authorList>
            <person name="Shirai T."/>
            <person name="Suzuki A."/>
            <person name="Yamane T."/>
            <person name="Ashida T."/>
            <person name="Kobayashi T."/>
            <person name="Ito S."/>
        </authorList>
    </citation>
    <scope>NUCLEOTIDE SEQUENCE [LARGE SCALE GENOMIC DNA]</scope>
    <source>
        <strain evidence="2 3">KSM-K16</strain>
    </source>
</reference>
<sequence length="236" mass="26516">MSFNQKTNVHKEHIQLKQRLLHYRSETVKNERLLRQQEKKLLEQKRIIDGLTDRLEELAQQAEKNSGAGANDYEQNSTRQAIIVPYFSYSILVPSTFEEDETVLVKGHFVIENKGTAPLSTPIICLAFNKPELANLTGKINRPRAPKDHVAQMNESDGWSFLEESGDAQAKETGQYWLKPKTAEIPALSTVMFSNFEIQLPMAATSSVAMQVNGFVYGDEHPEGIPALNAIAFTLV</sequence>
<reference evidence="2 3" key="1">
    <citation type="journal article" date="1994" name="J. Ferment. Bioeng.">
        <title>Molecular cloning and nucleotide sequence of the gene for an alkaline protease from the alkalophilic Bacillus sp. KSM-K16.</title>
        <authorList>
            <person name="Hakamada Y."/>
            <person name="Kobayashi T."/>
            <person name="Hitomi J."/>
            <person name="Kawai S."/>
            <person name="Ito S."/>
        </authorList>
    </citation>
    <scope>NUCLEOTIDE SEQUENCE [LARGE SCALE GENOMIC DNA]</scope>
    <source>
        <strain evidence="2 3">KSM-K16</strain>
    </source>
</reference>